<gene>
    <name evidence="1" type="ORF">C0V70_06605</name>
</gene>
<dbReference type="RefSeq" id="WP_102243080.1">
    <property type="nucleotide sequence ID" value="NZ_CP025704.1"/>
</dbReference>
<protein>
    <submittedName>
        <fullName evidence="1">Uncharacterized protein</fullName>
    </submittedName>
</protein>
<keyword evidence="2" id="KW-1185">Reference proteome</keyword>
<evidence type="ECO:0000313" key="2">
    <source>
        <dbReference type="Proteomes" id="UP000235584"/>
    </source>
</evidence>
<organism evidence="1 2">
    <name type="scientific">Bacteriovorax stolpii</name>
    <name type="common">Bdellovibrio stolpii</name>
    <dbReference type="NCBI Taxonomy" id="960"/>
    <lineage>
        <taxon>Bacteria</taxon>
        <taxon>Pseudomonadati</taxon>
        <taxon>Bdellovibrionota</taxon>
        <taxon>Bacteriovoracia</taxon>
        <taxon>Bacteriovoracales</taxon>
        <taxon>Bacteriovoracaceae</taxon>
        <taxon>Bacteriovorax</taxon>
    </lineage>
</organism>
<dbReference type="AlphaFoldDB" id="A0A2K9NQK3"/>
<accession>A0A2K9NQK3</accession>
<dbReference type="EMBL" id="CP025704">
    <property type="protein sequence ID" value="AUN97787.1"/>
    <property type="molecule type" value="Genomic_DNA"/>
</dbReference>
<sequence>MDIFKKSFQPPQTLTTKRFCLFPTNQFFSASDFEAVMANKELLRNWSQSSWPEDDFTLKQNHEDLGQHVQDNIDHTAYGYMLYSPDKEICYGSVYVNPLTKTPEYYHTTETERSVLSTHHARIDCWIVEDSSDLEKTILIELKKWFKETWKINPLFSARVQLEKRIKLYEELGMKKQLDLKSQTSEMTLLLF</sequence>
<name>A0A2K9NQK3_BACTC</name>
<evidence type="ECO:0000313" key="1">
    <source>
        <dbReference type="EMBL" id="AUN97787.1"/>
    </source>
</evidence>
<dbReference type="Proteomes" id="UP000235584">
    <property type="component" value="Chromosome"/>
</dbReference>
<proteinExistence type="predicted"/>
<dbReference type="OrthoDB" id="5293215at2"/>
<reference evidence="1 2" key="1">
    <citation type="submission" date="2018-01" db="EMBL/GenBank/DDBJ databases">
        <title>Complete genome sequence of Bacteriovorax stolpii DSM12778.</title>
        <authorList>
            <person name="Tang B."/>
            <person name="Chang J."/>
        </authorList>
    </citation>
    <scope>NUCLEOTIDE SEQUENCE [LARGE SCALE GENOMIC DNA]</scope>
    <source>
        <strain evidence="1 2">DSM 12778</strain>
    </source>
</reference>
<dbReference type="KEGG" id="bsto:C0V70_06605"/>